<reference evidence="2" key="1">
    <citation type="submission" date="2022-12" db="EMBL/GenBank/DDBJ databases">
        <authorList>
            <person name="Alioto T."/>
            <person name="Alioto T."/>
            <person name="Gomez Garrido J."/>
        </authorList>
    </citation>
    <scope>NUCLEOTIDE SEQUENCE</scope>
</reference>
<gene>
    <name evidence="2" type="ORF">PODLI_1B015938</name>
</gene>
<accession>A0AA35LBF4</accession>
<evidence type="ECO:0000256" key="1">
    <source>
        <dbReference type="SAM" id="MobiDB-lite"/>
    </source>
</evidence>
<feature type="compositionally biased region" description="Basic residues" evidence="1">
    <location>
        <begin position="54"/>
        <end position="63"/>
    </location>
</feature>
<proteinExistence type="predicted"/>
<feature type="compositionally biased region" description="Basic and acidic residues" evidence="1">
    <location>
        <begin position="1"/>
        <end position="10"/>
    </location>
</feature>
<organism evidence="2 3">
    <name type="scientific">Podarcis lilfordi</name>
    <name type="common">Lilford's wall lizard</name>
    <dbReference type="NCBI Taxonomy" id="74358"/>
    <lineage>
        <taxon>Eukaryota</taxon>
        <taxon>Metazoa</taxon>
        <taxon>Chordata</taxon>
        <taxon>Craniata</taxon>
        <taxon>Vertebrata</taxon>
        <taxon>Euteleostomi</taxon>
        <taxon>Lepidosauria</taxon>
        <taxon>Squamata</taxon>
        <taxon>Bifurcata</taxon>
        <taxon>Unidentata</taxon>
        <taxon>Episquamata</taxon>
        <taxon>Laterata</taxon>
        <taxon>Lacertibaenia</taxon>
        <taxon>Lacertidae</taxon>
        <taxon>Podarcis</taxon>
    </lineage>
</organism>
<keyword evidence="3" id="KW-1185">Reference proteome</keyword>
<evidence type="ECO:0000313" key="2">
    <source>
        <dbReference type="EMBL" id="CAI5793280.1"/>
    </source>
</evidence>
<dbReference type="EMBL" id="OX395140">
    <property type="protein sequence ID" value="CAI5793280.1"/>
    <property type="molecule type" value="Genomic_DNA"/>
</dbReference>
<dbReference type="Proteomes" id="UP001178461">
    <property type="component" value="Chromosome Z"/>
</dbReference>
<sequence>MEIRIEERRSAGAGKGSSRQPRHSAKRTGEEMRSSCAQGGGGEEPTESPASGRTWKRRFGRRRRDAEVALQRPQSETLRPIWGMRFGGRRRESANGIDALLSAETGKRCAPTREMRFGGRRRGWAAGRESLAKRNDALLSVETRKGCAPTEGDALWGSQVRIGRRRRLSEQTKKG</sequence>
<evidence type="ECO:0000313" key="3">
    <source>
        <dbReference type="Proteomes" id="UP001178461"/>
    </source>
</evidence>
<feature type="region of interest" description="Disordered" evidence="1">
    <location>
        <begin position="1"/>
        <end position="72"/>
    </location>
</feature>
<protein>
    <submittedName>
        <fullName evidence="2">Uncharacterized protein</fullName>
    </submittedName>
</protein>
<name>A0AA35LBF4_9SAUR</name>
<dbReference type="AlphaFoldDB" id="A0AA35LBF4"/>